<gene>
    <name evidence="2" type="ORF">GCM10023090_21920</name>
</gene>
<evidence type="ECO:0000313" key="3">
    <source>
        <dbReference type="Proteomes" id="UP001501788"/>
    </source>
</evidence>
<organism evidence="2 3">
    <name type="scientific">Acidovorax lacteus</name>
    <dbReference type="NCBI Taxonomy" id="1924988"/>
    <lineage>
        <taxon>Bacteria</taxon>
        <taxon>Pseudomonadati</taxon>
        <taxon>Pseudomonadota</taxon>
        <taxon>Betaproteobacteria</taxon>
        <taxon>Burkholderiales</taxon>
        <taxon>Comamonadaceae</taxon>
        <taxon>Acidovorax</taxon>
    </lineage>
</organism>
<dbReference type="InterPro" id="IPR011083">
    <property type="entry name" value="Phage_tail_collar_dom"/>
</dbReference>
<sequence>MEAYLGEIRVFPFQRIPQGWAPCDGRLLPIAQHTALFQLLGTRYGGDGVQRFAIPDLRGRVPVGFGQVMGGMSLKIGTAAGAEAVALTEAQVPSHSHALLGAGVAAATHVPAGAAMAQPATPVYGTPQGALMSAGSVEVLGASQPHSNMQPSLVLSWCMALQGLQAPA</sequence>
<name>A0ABP8LAZ3_9BURK</name>
<protein>
    <submittedName>
        <fullName evidence="2">Tail fiber protein</fullName>
    </submittedName>
</protein>
<dbReference type="InterPro" id="IPR037053">
    <property type="entry name" value="Phage_tail_collar_dom_sf"/>
</dbReference>
<dbReference type="RefSeq" id="WP_345064759.1">
    <property type="nucleotide sequence ID" value="NZ_BAABEX010000024.1"/>
</dbReference>
<accession>A0ABP8LAZ3</accession>
<dbReference type="EMBL" id="BAABEX010000024">
    <property type="protein sequence ID" value="GAA4426231.1"/>
    <property type="molecule type" value="Genomic_DNA"/>
</dbReference>
<evidence type="ECO:0000259" key="1">
    <source>
        <dbReference type="Pfam" id="PF07484"/>
    </source>
</evidence>
<dbReference type="SUPFAM" id="SSF88874">
    <property type="entry name" value="Receptor-binding domain of short tail fibre protein gp12"/>
    <property type="match status" value="1"/>
</dbReference>
<evidence type="ECO:0000313" key="2">
    <source>
        <dbReference type="EMBL" id="GAA4426231.1"/>
    </source>
</evidence>
<keyword evidence="3" id="KW-1185">Reference proteome</keyword>
<reference evidence="3" key="1">
    <citation type="journal article" date="2019" name="Int. J. Syst. Evol. Microbiol.">
        <title>The Global Catalogue of Microorganisms (GCM) 10K type strain sequencing project: providing services to taxonomists for standard genome sequencing and annotation.</title>
        <authorList>
            <consortium name="The Broad Institute Genomics Platform"/>
            <consortium name="The Broad Institute Genome Sequencing Center for Infectious Disease"/>
            <person name="Wu L."/>
            <person name="Ma J."/>
        </authorList>
    </citation>
    <scope>NUCLEOTIDE SEQUENCE [LARGE SCALE GENOMIC DNA]</scope>
    <source>
        <strain evidence="3">JCM 31890</strain>
    </source>
</reference>
<proteinExistence type="predicted"/>
<feature type="domain" description="Phage tail collar" evidence="1">
    <location>
        <begin position="6"/>
        <end position="62"/>
    </location>
</feature>
<dbReference type="Gene3D" id="3.90.1340.10">
    <property type="entry name" value="Phage tail collar domain"/>
    <property type="match status" value="1"/>
</dbReference>
<dbReference type="Proteomes" id="UP001501788">
    <property type="component" value="Unassembled WGS sequence"/>
</dbReference>
<dbReference type="Pfam" id="PF07484">
    <property type="entry name" value="Collar"/>
    <property type="match status" value="1"/>
</dbReference>
<comment type="caution">
    <text evidence="2">The sequence shown here is derived from an EMBL/GenBank/DDBJ whole genome shotgun (WGS) entry which is preliminary data.</text>
</comment>